<name>A0ACC0UD06_9AGAM</name>
<protein>
    <submittedName>
        <fullName evidence="1">Uncharacterized protein</fullName>
    </submittedName>
</protein>
<gene>
    <name evidence="1" type="ORF">F5148DRAFT_1283073</name>
</gene>
<proteinExistence type="predicted"/>
<reference evidence="1" key="1">
    <citation type="submission" date="2021-03" db="EMBL/GenBank/DDBJ databases">
        <title>Evolutionary priming and transition to the ectomycorrhizal habit in an iconic lineage of mushroom-forming fungi: is preadaptation a requirement?</title>
        <authorList>
            <consortium name="DOE Joint Genome Institute"/>
            <person name="Looney B.P."/>
            <person name="Miyauchi S."/>
            <person name="Morin E."/>
            <person name="Drula E."/>
            <person name="Courty P.E."/>
            <person name="Chicoki N."/>
            <person name="Fauchery L."/>
            <person name="Kohler A."/>
            <person name="Kuo A."/>
            <person name="LaButti K."/>
            <person name="Pangilinan J."/>
            <person name="Lipzen A."/>
            <person name="Riley R."/>
            <person name="Andreopoulos W."/>
            <person name="He G."/>
            <person name="Johnson J."/>
            <person name="Barry K.W."/>
            <person name="Grigoriev I.V."/>
            <person name="Nagy L."/>
            <person name="Hibbett D."/>
            <person name="Henrissat B."/>
            <person name="Matheny P.B."/>
            <person name="Labbe J."/>
            <person name="Martin A.F."/>
        </authorList>
    </citation>
    <scope>NUCLEOTIDE SEQUENCE</scope>
    <source>
        <strain evidence="1">BPL698</strain>
    </source>
</reference>
<sequence length="162" mass="16246">MSMPITITPASSVLPTSALALPLVPSVAPPVTIPASPMIITVAASPPHLPIITFAACNEAPTTAGPAQPAATAIPALTVLSATPAFVSPTPMPSVISSPSAPVTTSPTLEISVLPLTSVPSAALASPSACCNLPSWFITNPCFYFYLTALIPLATISSLDSD</sequence>
<keyword evidence="2" id="KW-1185">Reference proteome</keyword>
<dbReference type="EMBL" id="JAGFNK010000066">
    <property type="protein sequence ID" value="KAI9509392.1"/>
    <property type="molecule type" value="Genomic_DNA"/>
</dbReference>
<dbReference type="Proteomes" id="UP001207468">
    <property type="component" value="Unassembled WGS sequence"/>
</dbReference>
<evidence type="ECO:0000313" key="2">
    <source>
        <dbReference type="Proteomes" id="UP001207468"/>
    </source>
</evidence>
<comment type="caution">
    <text evidence="1">The sequence shown here is derived from an EMBL/GenBank/DDBJ whole genome shotgun (WGS) entry which is preliminary data.</text>
</comment>
<accession>A0ACC0UD06</accession>
<organism evidence="1 2">
    <name type="scientific">Russula earlei</name>
    <dbReference type="NCBI Taxonomy" id="71964"/>
    <lineage>
        <taxon>Eukaryota</taxon>
        <taxon>Fungi</taxon>
        <taxon>Dikarya</taxon>
        <taxon>Basidiomycota</taxon>
        <taxon>Agaricomycotina</taxon>
        <taxon>Agaricomycetes</taxon>
        <taxon>Russulales</taxon>
        <taxon>Russulaceae</taxon>
        <taxon>Russula</taxon>
    </lineage>
</organism>
<evidence type="ECO:0000313" key="1">
    <source>
        <dbReference type="EMBL" id="KAI9509392.1"/>
    </source>
</evidence>